<evidence type="ECO:0000313" key="1">
    <source>
        <dbReference type="EMBL" id="MFC4209552.1"/>
    </source>
</evidence>
<dbReference type="Proteomes" id="UP001595789">
    <property type="component" value="Unassembled WGS sequence"/>
</dbReference>
<protein>
    <submittedName>
        <fullName evidence="1">Uncharacterized protein</fullName>
    </submittedName>
</protein>
<dbReference type="EMBL" id="JBHSBW010000001">
    <property type="protein sequence ID" value="MFC4209552.1"/>
    <property type="molecule type" value="Genomic_DNA"/>
</dbReference>
<name>A0ABV8P5S1_9SPHI</name>
<reference evidence="2" key="1">
    <citation type="journal article" date="2019" name="Int. J. Syst. Evol. Microbiol.">
        <title>The Global Catalogue of Microorganisms (GCM) 10K type strain sequencing project: providing services to taxonomists for standard genome sequencing and annotation.</title>
        <authorList>
            <consortium name="The Broad Institute Genomics Platform"/>
            <consortium name="The Broad Institute Genome Sequencing Center for Infectious Disease"/>
            <person name="Wu L."/>
            <person name="Ma J."/>
        </authorList>
    </citation>
    <scope>NUCLEOTIDE SEQUENCE [LARGE SCALE GENOMIC DNA]</scope>
    <source>
        <strain evidence="2">CCM 8691</strain>
    </source>
</reference>
<evidence type="ECO:0000313" key="2">
    <source>
        <dbReference type="Proteomes" id="UP001595789"/>
    </source>
</evidence>
<gene>
    <name evidence="1" type="ORF">ACFOWA_00070</name>
</gene>
<organism evidence="1 2">
    <name type="scientific">Pedobacter lithocola</name>
    <dbReference type="NCBI Taxonomy" id="1908239"/>
    <lineage>
        <taxon>Bacteria</taxon>
        <taxon>Pseudomonadati</taxon>
        <taxon>Bacteroidota</taxon>
        <taxon>Sphingobacteriia</taxon>
        <taxon>Sphingobacteriales</taxon>
        <taxon>Sphingobacteriaceae</taxon>
        <taxon>Pedobacter</taxon>
    </lineage>
</organism>
<dbReference type="RefSeq" id="WP_378980609.1">
    <property type="nucleotide sequence ID" value="NZ_JBHSBW010000001.1"/>
</dbReference>
<keyword evidence="2" id="KW-1185">Reference proteome</keyword>
<proteinExistence type="predicted"/>
<accession>A0ABV8P5S1</accession>
<sequence>MVRIIQYQKRKSEDDREFFVLVVQSGIEVVKSQNGGMYLTAKKATIPSTFNEDICQSLIGQELAGSIVRVECEPYEFVIPETSEIITRNHRYEYSPENESGTISSFLLSKTENSI</sequence>
<comment type="caution">
    <text evidence="1">The sequence shown here is derived from an EMBL/GenBank/DDBJ whole genome shotgun (WGS) entry which is preliminary data.</text>
</comment>